<feature type="domain" description="CheW-like" evidence="1">
    <location>
        <begin position="103"/>
        <end position="241"/>
    </location>
</feature>
<dbReference type="PROSITE" id="PS50851">
    <property type="entry name" value="CHEW"/>
    <property type="match status" value="1"/>
</dbReference>
<keyword evidence="3" id="KW-1185">Reference proteome</keyword>
<reference evidence="2 3" key="1">
    <citation type="submission" date="2024-09" db="EMBL/GenBank/DDBJ databases">
        <authorList>
            <person name="Sun Q."/>
            <person name="Mori K."/>
        </authorList>
    </citation>
    <scope>NUCLEOTIDE SEQUENCE [LARGE SCALE GENOMIC DNA]</scope>
    <source>
        <strain evidence="2 3">KCTC 23315</strain>
    </source>
</reference>
<dbReference type="Pfam" id="PF01584">
    <property type="entry name" value="CheW"/>
    <property type="match status" value="1"/>
</dbReference>
<proteinExistence type="predicted"/>
<dbReference type="InterPro" id="IPR014506">
    <property type="entry name" value="UCP020479_CheW"/>
</dbReference>
<dbReference type="Gene3D" id="2.40.50.180">
    <property type="entry name" value="CheA-289, Domain 4"/>
    <property type="match status" value="1"/>
</dbReference>
<dbReference type="InterPro" id="IPR036061">
    <property type="entry name" value="CheW-like_dom_sf"/>
</dbReference>
<sequence length="247" mass="27232">MSDLFASRKVMRSYLNALLTEEQEPPPVTAAVQKQQLNKLLAEVKPQVEVVTPPISKPTPVKETVVAKVAEPVAPAIVQPVRQVAVPPPAKPVVTPKDYRSGKFQALFFEVAGLKVALPLKELGGIHQIGTLNTLPGKPDWYKGVMLYRDQKINVVNTAMWVMPEKYDHALAEKLNYQYVIMLGKSSWGLACEKLVNTISLEQDDVKWRSSEGKRPWLAGLIKQHMCALLDVEAMIALLAKGAASSD</sequence>
<organism evidence="2 3">
    <name type="scientific">Rheinheimera tilapiae</name>
    <dbReference type="NCBI Taxonomy" id="875043"/>
    <lineage>
        <taxon>Bacteria</taxon>
        <taxon>Pseudomonadati</taxon>
        <taxon>Pseudomonadota</taxon>
        <taxon>Gammaproteobacteria</taxon>
        <taxon>Chromatiales</taxon>
        <taxon>Chromatiaceae</taxon>
        <taxon>Rheinheimera</taxon>
    </lineage>
</organism>
<dbReference type="SMART" id="SM00260">
    <property type="entry name" value="CheW"/>
    <property type="match status" value="1"/>
</dbReference>
<accession>A0ABV6BH16</accession>
<dbReference type="InterPro" id="IPR002545">
    <property type="entry name" value="CheW-lke_dom"/>
</dbReference>
<comment type="caution">
    <text evidence="2">The sequence shown here is derived from an EMBL/GenBank/DDBJ whole genome shotgun (WGS) entry which is preliminary data.</text>
</comment>
<dbReference type="Proteomes" id="UP001589813">
    <property type="component" value="Unassembled WGS sequence"/>
</dbReference>
<dbReference type="RefSeq" id="WP_377247378.1">
    <property type="nucleotide sequence ID" value="NZ_JBHLXP010000005.1"/>
</dbReference>
<gene>
    <name evidence="2" type="ORF">ACFFJP_17730</name>
</gene>
<evidence type="ECO:0000259" key="1">
    <source>
        <dbReference type="PROSITE" id="PS50851"/>
    </source>
</evidence>
<protein>
    <submittedName>
        <fullName evidence="2">Chemotaxis protein CheW</fullName>
    </submittedName>
</protein>
<evidence type="ECO:0000313" key="2">
    <source>
        <dbReference type="EMBL" id="MFC0050145.1"/>
    </source>
</evidence>
<evidence type="ECO:0000313" key="3">
    <source>
        <dbReference type="Proteomes" id="UP001589813"/>
    </source>
</evidence>
<name>A0ABV6BH16_9GAMM</name>
<dbReference type="Gene3D" id="2.30.30.40">
    <property type="entry name" value="SH3 Domains"/>
    <property type="match status" value="1"/>
</dbReference>
<dbReference type="EMBL" id="JBHLXP010000005">
    <property type="protein sequence ID" value="MFC0050145.1"/>
    <property type="molecule type" value="Genomic_DNA"/>
</dbReference>
<dbReference type="SUPFAM" id="SSF50341">
    <property type="entry name" value="CheW-like"/>
    <property type="match status" value="1"/>
</dbReference>
<dbReference type="PIRSF" id="PIRSF020479">
    <property type="entry name" value="UCP020479_CheW"/>
    <property type="match status" value="1"/>
</dbReference>